<organism evidence="2 3">
    <name type="scientific">Klebsiella phage KP8</name>
    <dbReference type="NCBI Taxonomy" id="2099850"/>
    <lineage>
        <taxon>Viruses</taxon>
        <taxon>Duplodnaviria</taxon>
        <taxon>Heunggongvirae</taxon>
        <taxon>Uroviricota</taxon>
        <taxon>Caudoviricetes</taxon>
        <taxon>Schitoviridae</taxon>
        <taxon>Enquatrovirinae</taxon>
        <taxon>Kaypoctavirus</taxon>
        <taxon>Kaypoctavirus KP8</taxon>
    </lineage>
</organism>
<evidence type="ECO:0000256" key="1">
    <source>
        <dbReference type="SAM" id="Coils"/>
    </source>
</evidence>
<sequence>MTLNYKVCSIILLAASAAFICWRVYETGQHSVQTKWDAQKRLDEQAINKAKGENDALSRQHKYEVELLQARLKTANENYQASLDAISSQYSARLQQSEQRAKVYQRQAEGGATECRSLASHAARLDNSLEQGRQLVEELRATVRLRDGQIIELSNQIRADRKLLE</sequence>
<keyword evidence="1" id="KW-0175">Coiled coil</keyword>
<protein>
    <submittedName>
        <fullName evidence="2">Rz/RzI spanin protein</fullName>
    </submittedName>
</protein>
<dbReference type="Proteomes" id="UP000241488">
    <property type="component" value="Segment"/>
</dbReference>
<dbReference type="RefSeq" id="YP_009837519.1">
    <property type="nucleotide sequence ID" value="NC_048700.1"/>
</dbReference>
<dbReference type="GeneID" id="55607709"/>
<proteinExistence type="predicted"/>
<evidence type="ECO:0000313" key="3">
    <source>
        <dbReference type="Proteomes" id="UP000241488"/>
    </source>
</evidence>
<reference evidence="3" key="1">
    <citation type="submission" date="2018-02" db="EMBL/GenBank/DDBJ databases">
        <title>Complete genome of Klebsiella pneumoniae Podoviridae bacteriophage KP8.</title>
        <authorList>
            <person name="Bokovaya O."/>
            <person name="Tikunov A."/>
            <person name="Morozova V."/>
        </authorList>
    </citation>
    <scope>NUCLEOTIDE SEQUENCE [LARGE SCALE GENOMIC DNA]</scope>
</reference>
<feature type="coiled-coil region" evidence="1">
    <location>
        <begin position="58"/>
        <end position="142"/>
    </location>
</feature>
<name>A0A2P1CCN6_9CAUD</name>
<dbReference type="EMBL" id="MG922974">
    <property type="protein sequence ID" value="AVJ48987.1"/>
    <property type="molecule type" value="Genomic_DNA"/>
</dbReference>
<evidence type="ECO:0000313" key="2">
    <source>
        <dbReference type="EMBL" id="AVJ48987.1"/>
    </source>
</evidence>
<keyword evidence="3" id="KW-1185">Reference proteome</keyword>
<accession>A0A2P1CCN6</accession>
<dbReference type="KEGG" id="vg:55607709"/>